<name>A0AAD9NEW4_9ANNE</name>
<dbReference type="InterPro" id="IPR011992">
    <property type="entry name" value="EF-hand-dom_pair"/>
</dbReference>
<evidence type="ECO:0000259" key="2">
    <source>
        <dbReference type="PROSITE" id="PS50222"/>
    </source>
</evidence>
<comment type="caution">
    <text evidence="3">The sequence shown here is derived from an EMBL/GenBank/DDBJ whole genome shotgun (WGS) entry which is preliminary data.</text>
</comment>
<evidence type="ECO:0000313" key="4">
    <source>
        <dbReference type="Proteomes" id="UP001208570"/>
    </source>
</evidence>
<organism evidence="3 4">
    <name type="scientific">Paralvinella palmiformis</name>
    <dbReference type="NCBI Taxonomy" id="53620"/>
    <lineage>
        <taxon>Eukaryota</taxon>
        <taxon>Metazoa</taxon>
        <taxon>Spiralia</taxon>
        <taxon>Lophotrochozoa</taxon>
        <taxon>Annelida</taxon>
        <taxon>Polychaeta</taxon>
        <taxon>Sedentaria</taxon>
        <taxon>Canalipalpata</taxon>
        <taxon>Terebellida</taxon>
        <taxon>Terebelliformia</taxon>
        <taxon>Alvinellidae</taxon>
        <taxon>Paralvinella</taxon>
    </lineage>
</organism>
<reference evidence="3" key="1">
    <citation type="journal article" date="2023" name="Mol. Biol. Evol.">
        <title>Third-Generation Sequencing Reveals the Adaptive Role of the Epigenome in Three Deep-Sea Polychaetes.</title>
        <authorList>
            <person name="Perez M."/>
            <person name="Aroh O."/>
            <person name="Sun Y."/>
            <person name="Lan Y."/>
            <person name="Juniper S.K."/>
            <person name="Young C.R."/>
            <person name="Angers B."/>
            <person name="Qian P.Y."/>
        </authorList>
    </citation>
    <scope>NUCLEOTIDE SEQUENCE</scope>
    <source>
        <strain evidence="3">P08H-3</strain>
    </source>
</reference>
<dbReference type="GO" id="GO:0005509">
    <property type="term" value="F:calcium ion binding"/>
    <property type="evidence" value="ECO:0007669"/>
    <property type="project" value="InterPro"/>
</dbReference>
<sequence length="192" mass="22336">MLTIVDEVTYSAQPEEDNHGCVYEMDLVGLSVFSEYDHCKDERHLKPEVQKLFEKYVNNDLHVRRLDHEMALQLLQKEFSLSQKAAVSVMDYFDTDRNGSLSLWEFQHFYNLAGPRVAETAAVFDSKDTEKQGYLDRDTVIDILKDMKSADGKELEDKDIEMIIKSAKDENQIFLGDFIAILYRVKLYRKGH</sequence>
<evidence type="ECO:0000313" key="3">
    <source>
        <dbReference type="EMBL" id="KAK2167470.1"/>
    </source>
</evidence>
<dbReference type="PROSITE" id="PS50222">
    <property type="entry name" value="EF_HAND_2"/>
    <property type="match status" value="1"/>
</dbReference>
<dbReference type="SUPFAM" id="SSF47473">
    <property type="entry name" value="EF-hand"/>
    <property type="match status" value="1"/>
</dbReference>
<gene>
    <name evidence="3" type="ORF">LSH36_27g04001</name>
</gene>
<dbReference type="InterPro" id="IPR018247">
    <property type="entry name" value="EF_Hand_1_Ca_BS"/>
</dbReference>
<keyword evidence="4" id="KW-1185">Reference proteome</keyword>
<proteinExistence type="predicted"/>
<dbReference type="Proteomes" id="UP001208570">
    <property type="component" value="Unassembled WGS sequence"/>
</dbReference>
<evidence type="ECO:0000256" key="1">
    <source>
        <dbReference type="ARBA" id="ARBA00022837"/>
    </source>
</evidence>
<keyword evidence="1" id="KW-0106">Calcium</keyword>
<protein>
    <recommendedName>
        <fullName evidence="2">EF-hand domain-containing protein</fullName>
    </recommendedName>
</protein>
<dbReference type="PROSITE" id="PS00018">
    <property type="entry name" value="EF_HAND_1"/>
    <property type="match status" value="1"/>
</dbReference>
<accession>A0AAD9NEW4</accession>
<feature type="domain" description="EF-hand" evidence="2">
    <location>
        <begin position="81"/>
        <end position="116"/>
    </location>
</feature>
<dbReference type="EMBL" id="JAODUP010000027">
    <property type="protein sequence ID" value="KAK2167470.1"/>
    <property type="molecule type" value="Genomic_DNA"/>
</dbReference>
<dbReference type="InterPro" id="IPR002048">
    <property type="entry name" value="EF_hand_dom"/>
</dbReference>
<dbReference type="AlphaFoldDB" id="A0AAD9NEW4"/>
<dbReference type="Gene3D" id="1.10.238.10">
    <property type="entry name" value="EF-hand"/>
    <property type="match status" value="1"/>
</dbReference>